<dbReference type="SUPFAM" id="SSF89372">
    <property type="entry name" value="Fucose-specific lectin"/>
    <property type="match status" value="1"/>
</dbReference>
<name>A0A0D0CHN7_9AGAR</name>
<dbReference type="AlphaFoldDB" id="A0A0D0CHN7"/>
<keyword evidence="2" id="KW-1185">Reference proteome</keyword>
<dbReference type="HOGENOM" id="CLU_128332_0_0_1"/>
<dbReference type="Gene3D" id="2.120.10.70">
    <property type="entry name" value="Fucose-specific lectin"/>
    <property type="match status" value="1"/>
</dbReference>
<evidence type="ECO:0000313" key="2">
    <source>
        <dbReference type="Proteomes" id="UP000053593"/>
    </source>
</evidence>
<dbReference type="EMBL" id="KN834768">
    <property type="protein sequence ID" value="KIK62164.1"/>
    <property type="molecule type" value="Genomic_DNA"/>
</dbReference>
<dbReference type="OrthoDB" id="407298at2759"/>
<dbReference type="Proteomes" id="UP000053593">
    <property type="component" value="Unassembled WGS sequence"/>
</dbReference>
<sequence length="162" mass="16388">MTAVAVSNGFTGIFYQNSTTGDIDAVGVTNAFTEGGQLASFGALVPSSEVRSNSPIALAAIISGPANVETRLVFVSPQNVLSEYIYTGATGGWQGGPTCNTCITSEGFTVVPDSEMLYVLVTEASVGATPTWRVGFISAGAPGTISEAVNTGIGWSVGPLSG</sequence>
<reference evidence="1 2" key="1">
    <citation type="submission" date="2014-04" db="EMBL/GenBank/DDBJ databases">
        <title>Evolutionary Origins and Diversification of the Mycorrhizal Mutualists.</title>
        <authorList>
            <consortium name="DOE Joint Genome Institute"/>
            <consortium name="Mycorrhizal Genomics Consortium"/>
            <person name="Kohler A."/>
            <person name="Kuo A."/>
            <person name="Nagy L.G."/>
            <person name="Floudas D."/>
            <person name="Copeland A."/>
            <person name="Barry K.W."/>
            <person name="Cichocki N."/>
            <person name="Veneault-Fourrey C."/>
            <person name="LaButti K."/>
            <person name="Lindquist E.A."/>
            <person name="Lipzen A."/>
            <person name="Lundell T."/>
            <person name="Morin E."/>
            <person name="Murat C."/>
            <person name="Riley R."/>
            <person name="Ohm R."/>
            <person name="Sun H."/>
            <person name="Tunlid A."/>
            <person name="Henrissat B."/>
            <person name="Grigoriev I.V."/>
            <person name="Hibbett D.S."/>
            <person name="Martin F."/>
        </authorList>
    </citation>
    <scope>NUCLEOTIDE SEQUENCE [LARGE SCALE GENOMIC DNA]</scope>
    <source>
        <strain evidence="1 2">FD-317 M1</strain>
    </source>
</reference>
<gene>
    <name evidence="1" type="ORF">GYMLUDRAFT_223987</name>
</gene>
<evidence type="ECO:0000313" key="1">
    <source>
        <dbReference type="EMBL" id="KIK62164.1"/>
    </source>
</evidence>
<accession>A0A0D0CHN7</accession>
<protein>
    <submittedName>
        <fullName evidence="1">Unplaced genomic scaffold GYMLUscaffold_20, whole genome shotgun sequence</fullName>
    </submittedName>
</protein>
<organism evidence="1 2">
    <name type="scientific">Collybiopsis luxurians FD-317 M1</name>
    <dbReference type="NCBI Taxonomy" id="944289"/>
    <lineage>
        <taxon>Eukaryota</taxon>
        <taxon>Fungi</taxon>
        <taxon>Dikarya</taxon>
        <taxon>Basidiomycota</taxon>
        <taxon>Agaricomycotina</taxon>
        <taxon>Agaricomycetes</taxon>
        <taxon>Agaricomycetidae</taxon>
        <taxon>Agaricales</taxon>
        <taxon>Marasmiineae</taxon>
        <taxon>Omphalotaceae</taxon>
        <taxon>Collybiopsis</taxon>
        <taxon>Collybiopsis luxurians</taxon>
    </lineage>
</organism>
<proteinExistence type="predicted"/>